<keyword evidence="1" id="KW-1133">Transmembrane helix</keyword>
<evidence type="ECO:0000256" key="1">
    <source>
        <dbReference type="SAM" id="Phobius"/>
    </source>
</evidence>
<protein>
    <submittedName>
        <fullName evidence="2">Uncharacterized protein</fullName>
    </submittedName>
</protein>
<dbReference type="Proteomes" id="UP000324222">
    <property type="component" value="Unassembled WGS sequence"/>
</dbReference>
<sequence>MPSDYLKLKGTEQSCIAIMGYNIIDSSIMCRSIFTVLSIAGLPVLIQFLFNACLNGY</sequence>
<evidence type="ECO:0000313" key="2">
    <source>
        <dbReference type="EMBL" id="MPC82615.1"/>
    </source>
</evidence>
<keyword evidence="3" id="KW-1185">Reference proteome</keyword>
<name>A0A5B7IJW7_PORTR</name>
<evidence type="ECO:0000313" key="3">
    <source>
        <dbReference type="Proteomes" id="UP000324222"/>
    </source>
</evidence>
<accession>A0A5B7IJW7</accession>
<comment type="caution">
    <text evidence="2">The sequence shown here is derived from an EMBL/GenBank/DDBJ whole genome shotgun (WGS) entry which is preliminary data.</text>
</comment>
<reference evidence="2 3" key="1">
    <citation type="submission" date="2019-05" db="EMBL/GenBank/DDBJ databases">
        <title>Another draft genome of Portunus trituberculatus and its Hox gene families provides insights of decapod evolution.</title>
        <authorList>
            <person name="Jeong J.-H."/>
            <person name="Song I."/>
            <person name="Kim S."/>
            <person name="Choi T."/>
            <person name="Kim D."/>
            <person name="Ryu S."/>
            <person name="Kim W."/>
        </authorList>
    </citation>
    <scope>NUCLEOTIDE SEQUENCE [LARGE SCALE GENOMIC DNA]</scope>
    <source>
        <tissue evidence="2">Muscle</tissue>
    </source>
</reference>
<gene>
    <name evidence="2" type="ORF">E2C01_077290</name>
</gene>
<dbReference type="EMBL" id="VSRR010060271">
    <property type="protein sequence ID" value="MPC82615.1"/>
    <property type="molecule type" value="Genomic_DNA"/>
</dbReference>
<feature type="transmembrane region" description="Helical" evidence="1">
    <location>
        <begin position="28"/>
        <end position="50"/>
    </location>
</feature>
<organism evidence="2 3">
    <name type="scientific">Portunus trituberculatus</name>
    <name type="common">Swimming crab</name>
    <name type="synonym">Neptunus trituberculatus</name>
    <dbReference type="NCBI Taxonomy" id="210409"/>
    <lineage>
        <taxon>Eukaryota</taxon>
        <taxon>Metazoa</taxon>
        <taxon>Ecdysozoa</taxon>
        <taxon>Arthropoda</taxon>
        <taxon>Crustacea</taxon>
        <taxon>Multicrustacea</taxon>
        <taxon>Malacostraca</taxon>
        <taxon>Eumalacostraca</taxon>
        <taxon>Eucarida</taxon>
        <taxon>Decapoda</taxon>
        <taxon>Pleocyemata</taxon>
        <taxon>Brachyura</taxon>
        <taxon>Eubrachyura</taxon>
        <taxon>Portunoidea</taxon>
        <taxon>Portunidae</taxon>
        <taxon>Portuninae</taxon>
        <taxon>Portunus</taxon>
    </lineage>
</organism>
<dbReference type="AlphaFoldDB" id="A0A5B7IJW7"/>
<keyword evidence="1" id="KW-0472">Membrane</keyword>
<proteinExistence type="predicted"/>
<keyword evidence="1" id="KW-0812">Transmembrane</keyword>